<feature type="domain" description="Reverse transcriptase" evidence="3">
    <location>
        <begin position="71"/>
        <end position="310"/>
    </location>
</feature>
<dbReference type="NCBIfam" id="TIGR04416">
    <property type="entry name" value="group_II_RT_mat"/>
    <property type="match status" value="1"/>
</dbReference>
<dbReference type="Proteomes" id="UP000190911">
    <property type="component" value="Chromosome I"/>
</dbReference>
<keyword evidence="5" id="KW-1185">Reference proteome</keyword>
<keyword evidence="4" id="KW-0695">RNA-directed DNA polymerase</keyword>
<reference evidence="4 5" key="1">
    <citation type="submission" date="2016-11" db="EMBL/GenBank/DDBJ databases">
        <authorList>
            <person name="Jaros S."/>
            <person name="Januszkiewicz K."/>
            <person name="Wedrychowicz H."/>
        </authorList>
    </citation>
    <scope>NUCLEOTIDE SEQUENCE [LARGE SCALE GENOMIC DNA]</scope>
    <source>
        <strain evidence="4 5">ACAM 12</strain>
    </source>
</reference>
<dbReference type="InterPro" id="IPR013597">
    <property type="entry name" value="Mat_intron_G2"/>
</dbReference>
<dbReference type="InterPro" id="IPR043502">
    <property type="entry name" value="DNA/RNA_pol_sf"/>
</dbReference>
<dbReference type="InterPro" id="IPR051083">
    <property type="entry name" value="GrpII_Intron_Splice-Mob/Def"/>
</dbReference>
<sequence length="437" mass="51277">MERRGSIKPPESRSQLRKQEEGRHQAKPYDIDKWLIVEAYKRVKANAGAAGVDRQSLKDFDRDRSNNLYKIWNRMSSGSYMPPPVRAVSIPKKSGGERILGIPTVSDRIAQMAVKLQFEPQVEPHFLPDSYGYRPGKSAIQAIGVTRKRCWRYSWVLEFDIRGLFDNIPHRLLMKAVDRHTTNPWVRLYIRRWLKAPMIHAGGQMATRDKGTPQGGVISPVLANLFLHYAFDYWMSQHFPTIEWCRYADDGLLHCSTQKQANFLLDRLRERFKACGLELHPEKTKIVYCQDHRRTQRHMHTSFDFLGYTFEKRIVKSRSGNLFMGFSPGISRSSLKDVIQKVREWRIGQRTSLSIMDIASFINPYLHGWWNYYGRYYRSLMYRVSRYVNKRLVRWAMRKYKHLRGRKKKAVATLERLAQARPKLFAHWSQGMSGAFA</sequence>
<name>A0A1M7FS21_9GAMM</name>
<dbReference type="Pfam" id="PF00078">
    <property type="entry name" value="RVT_1"/>
    <property type="match status" value="1"/>
</dbReference>
<evidence type="ECO:0000313" key="5">
    <source>
        <dbReference type="Proteomes" id="UP000190911"/>
    </source>
</evidence>
<evidence type="ECO:0000256" key="2">
    <source>
        <dbReference type="SAM" id="MobiDB-lite"/>
    </source>
</evidence>
<proteinExistence type="inferred from homology"/>
<keyword evidence="4" id="KW-0808">Transferase</keyword>
<gene>
    <name evidence="4" type="ORF">SAMN05878437_1044</name>
</gene>
<dbReference type="Pfam" id="PF08388">
    <property type="entry name" value="GIIM"/>
    <property type="match status" value="1"/>
</dbReference>
<accession>A0A1M7FS21</accession>
<evidence type="ECO:0000313" key="4">
    <source>
        <dbReference type="EMBL" id="SHM06479.1"/>
    </source>
</evidence>
<dbReference type="STRING" id="29571.SAMN05878437_1044"/>
<dbReference type="InterPro" id="IPR000477">
    <property type="entry name" value="RT_dom"/>
</dbReference>
<dbReference type="FunCoup" id="A0A1M7FS21">
    <property type="interactions" value="19"/>
</dbReference>
<dbReference type="InParanoid" id="A0A1M7FS21"/>
<evidence type="ECO:0000259" key="3">
    <source>
        <dbReference type="PROSITE" id="PS50878"/>
    </source>
</evidence>
<comment type="similarity">
    <text evidence="1">Belongs to the bacterial reverse transcriptase family.</text>
</comment>
<dbReference type="CDD" id="cd01651">
    <property type="entry name" value="RT_G2_intron"/>
    <property type="match status" value="1"/>
</dbReference>
<dbReference type="EMBL" id="LT670847">
    <property type="protein sequence ID" value="SHM06479.1"/>
    <property type="molecule type" value="Genomic_DNA"/>
</dbReference>
<dbReference type="AlphaFoldDB" id="A0A1M7FS21"/>
<organism evidence="4 5">
    <name type="scientific">Vreelandella subglaciescola</name>
    <dbReference type="NCBI Taxonomy" id="29571"/>
    <lineage>
        <taxon>Bacteria</taxon>
        <taxon>Pseudomonadati</taxon>
        <taxon>Pseudomonadota</taxon>
        <taxon>Gammaproteobacteria</taxon>
        <taxon>Oceanospirillales</taxon>
        <taxon>Halomonadaceae</taxon>
        <taxon>Vreelandella</taxon>
    </lineage>
</organism>
<keyword evidence="4" id="KW-0548">Nucleotidyltransferase</keyword>
<dbReference type="InterPro" id="IPR030931">
    <property type="entry name" value="Group_II_RT_mat"/>
</dbReference>
<protein>
    <submittedName>
        <fullName evidence="4">Group II intron reverse transcriptase/maturase</fullName>
    </submittedName>
</protein>
<dbReference type="SUPFAM" id="SSF56672">
    <property type="entry name" value="DNA/RNA polymerases"/>
    <property type="match status" value="1"/>
</dbReference>
<feature type="region of interest" description="Disordered" evidence="2">
    <location>
        <begin position="1"/>
        <end position="25"/>
    </location>
</feature>
<dbReference type="PROSITE" id="PS50878">
    <property type="entry name" value="RT_POL"/>
    <property type="match status" value="1"/>
</dbReference>
<dbReference type="PANTHER" id="PTHR34047:SF3">
    <property type="entry name" value="BLR2052 PROTEIN"/>
    <property type="match status" value="1"/>
</dbReference>
<dbReference type="PANTHER" id="PTHR34047">
    <property type="entry name" value="NUCLEAR INTRON MATURASE 1, MITOCHONDRIAL-RELATED"/>
    <property type="match status" value="1"/>
</dbReference>
<dbReference type="GO" id="GO:0003964">
    <property type="term" value="F:RNA-directed DNA polymerase activity"/>
    <property type="evidence" value="ECO:0007669"/>
    <property type="project" value="UniProtKB-KW"/>
</dbReference>
<evidence type="ECO:0000256" key="1">
    <source>
        <dbReference type="ARBA" id="ARBA00034120"/>
    </source>
</evidence>